<evidence type="ECO:0000256" key="3">
    <source>
        <dbReference type="ARBA" id="ARBA00022840"/>
    </source>
</evidence>
<dbReference type="PANTHER" id="PTHR42798">
    <property type="entry name" value="LIPOPROTEIN-RELEASING SYSTEM ATP-BINDING PROTEIN LOLD"/>
    <property type="match status" value="1"/>
</dbReference>
<keyword evidence="1" id="KW-0813">Transport</keyword>
<dbReference type="InterPro" id="IPR027417">
    <property type="entry name" value="P-loop_NTPase"/>
</dbReference>
<feature type="domain" description="ABC transporter" evidence="6">
    <location>
        <begin position="9"/>
        <end position="246"/>
    </location>
</feature>
<dbReference type="CDD" id="cd03255">
    <property type="entry name" value="ABC_MJ0796_LolCDE_FtsE"/>
    <property type="match status" value="1"/>
</dbReference>
<dbReference type="PROSITE" id="PS00211">
    <property type="entry name" value="ABC_TRANSPORTER_1"/>
    <property type="match status" value="1"/>
</dbReference>
<proteinExistence type="inferred from homology"/>
<comment type="similarity">
    <text evidence="4">Belongs to the ABC transporter superfamily. Macrolide exporter (TC 3.A.1.122) family.</text>
</comment>
<dbReference type="GO" id="GO:0022857">
    <property type="term" value="F:transmembrane transporter activity"/>
    <property type="evidence" value="ECO:0007669"/>
    <property type="project" value="UniProtKB-ARBA"/>
</dbReference>
<dbReference type="Proteomes" id="UP000595332">
    <property type="component" value="Chromosome"/>
</dbReference>
<dbReference type="PANTHER" id="PTHR42798:SF2">
    <property type="entry name" value="ABC TRANSPORTER ATP-BINDING PROTEIN MG467-RELATED"/>
    <property type="match status" value="1"/>
</dbReference>
<evidence type="ECO:0000313" key="7">
    <source>
        <dbReference type="EMBL" id="BBB31424.1"/>
    </source>
</evidence>
<dbReference type="GO" id="GO:0005524">
    <property type="term" value="F:ATP binding"/>
    <property type="evidence" value="ECO:0007669"/>
    <property type="project" value="UniProtKB-KW"/>
</dbReference>
<dbReference type="Gene3D" id="3.40.50.300">
    <property type="entry name" value="P-loop containing nucleotide triphosphate hydrolases"/>
    <property type="match status" value="1"/>
</dbReference>
<dbReference type="PROSITE" id="PS50893">
    <property type="entry name" value="ABC_TRANSPORTER_2"/>
    <property type="match status" value="1"/>
</dbReference>
<reference evidence="7 8" key="1">
    <citation type="journal article" date="2008" name="Int. J. Syst. Evol. Microbiol.">
        <title>Neptunomonas japonica sp. nov., an Osedax japonicus symbiont-like bacterium isolated from sediment adjacent to sperm whale carcasses off Kagoshima, Japan.</title>
        <authorList>
            <person name="Miyazaki M."/>
            <person name="Nogi Y."/>
            <person name="Fujiwara Y."/>
            <person name="Kawato M."/>
            <person name="Kubokawa K."/>
            <person name="Horikoshi K."/>
        </authorList>
    </citation>
    <scope>NUCLEOTIDE SEQUENCE [LARGE SCALE GENOMIC DNA]</scope>
    <source>
        <strain evidence="7 8">JAMM 1380</strain>
    </source>
</reference>
<dbReference type="Pfam" id="PF00005">
    <property type="entry name" value="ABC_tran"/>
    <property type="match status" value="1"/>
</dbReference>
<keyword evidence="2" id="KW-0547">Nucleotide-binding</keyword>
<keyword evidence="3 7" id="KW-0067">ATP-binding</keyword>
<evidence type="ECO:0000256" key="2">
    <source>
        <dbReference type="ARBA" id="ARBA00022741"/>
    </source>
</evidence>
<dbReference type="SMART" id="SM00382">
    <property type="entry name" value="AAA"/>
    <property type="match status" value="1"/>
</dbReference>
<dbReference type="EMBL" id="AP014546">
    <property type="protein sequence ID" value="BBB31424.1"/>
    <property type="molecule type" value="Genomic_DNA"/>
</dbReference>
<protein>
    <submittedName>
        <fullName evidence="7">ABC transporter ATP-binding protein</fullName>
    </submittedName>
</protein>
<feature type="region of interest" description="Disordered" evidence="5">
    <location>
        <begin position="232"/>
        <end position="254"/>
    </location>
</feature>
<evidence type="ECO:0000256" key="1">
    <source>
        <dbReference type="ARBA" id="ARBA00022448"/>
    </source>
</evidence>
<keyword evidence="8" id="KW-1185">Reference proteome</keyword>
<dbReference type="GO" id="GO:1902495">
    <property type="term" value="C:transmembrane transporter complex"/>
    <property type="evidence" value="ECO:0007669"/>
    <property type="project" value="UniProtKB-ARBA"/>
</dbReference>
<accession>A0A7R6SX57</accession>
<dbReference type="FunFam" id="3.40.50.300:FF:000032">
    <property type="entry name" value="Export ABC transporter ATP-binding protein"/>
    <property type="match status" value="1"/>
</dbReference>
<dbReference type="SUPFAM" id="SSF52540">
    <property type="entry name" value="P-loop containing nucleoside triphosphate hydrolases"/>
    <property type="match status" value="1"/>
</dbReference>
<organism evidence="7 8">
    <name type="scientific">Neptunomonas japonica JAMM 1380</name>
    <dbReference type="NCBI Taxonomy" id="1441457"/>
    <lineage>
        <taxon>Bacteria</taxon>
        <taxon>Pseudomonadati</taxon>
        <taxon>Pseudomonadota</taxon>
        <taxon>Gammaproteobacteria</taxon>
        <taxon>Oceanospirillales</taxon>
        <taxon>Oceanospirillaceae</taxon>
        <taxon>Neptunomonas</taxon>
    </lineage>
</organism>
<evidence type="ECO:0000313" key="8">
    <source>
        <dbReference type="Proteomes" id="UP000595332"/>
    </source>
</evidence>
<dbReference type="GO" id="GO:0016887">
    <property type="term" value="F:ATP hydrolysis activity"/>
    <property type="evidence" value="ECO:0007669"/>
    <property type="project" value="InterPro"/>
</dbReference>
<name>A0A7R6SX57_9GAMM</name>
<dbReference type="InterPro" id="IPR003593">
    <property type="entry name" value="AAA+_ATPase"/>
</dbReference>
<dbReference type="RefSeq" id="WP_201348499.1">
    <property type="nucleotide sequence ID" value="NZ_AP014546.1"/>
</dbReference>
<gene>
    <name evidence="7" type="ORF">NEJAP_3486</name>
</gene>
<evidence type="ECO:0000256" key="4">
    <source>
        <dbReference type="ARBA" id="ARBA00038388"/>
    </source>
</evidence>
<feature type="compositionally biased region" description="Polar residues" evidence="5">
    <location>
        <begin position="234"/>
        <end position="248"/>
    </location>
</feature>
<sequence>MLDKTSFAIETHHLAKTFSTQASAIHLFKDLSLNIQQGESVAIIGQSGAGKSTLLSLLAGLDEPTSGTVKLMETDLSQLSDAARSAWRSTHLSFIFQAFHLLPELTALENVQLPLDIRGDKQAAQQATRLLGKVGLSDRQDHYPAQLSGGEQQRVAIARAFVTAPSILFADEPTGNLDAQTGENIITQLFDINSQQATTLILITHDAALASRCNRQFRLEQGMLIEGLSEARQQEPNETMNEGSSLGTSKGLAG</sequence>
<dbReference type="AlphaFoldDB" id="A0A7R6SX57"/>
<evidence type="ECO:0000259" key="6">
    <source>
        <dbReference type="PROSITE" id="PS50893"/>
    </source>
</evidence>
<evidence type="ECO:0000256" key="5">
    <source>
        <dbReference type="SAM" id="MobiDB-lite"/>
    </source>
</evidence>
<dbReference type="InterPro" id="IPR003439">
    <property type="entry name" value="ABC_transporter-like_ATP-bd"/>
</dbReference>
<dbReference type="InterPro" id="IPR017871">
    <property type="entry name" value="ABC_transporter-like_CS"/>
</dbReference>
<dbReference type="KEGG" id="njp:NEJAP_3486"/>
<dbReference type="InterPro" id="IPR017911">
    <property type="entry name" value="MacB-like_ATP-bd"/>
</dbReference>